<dbReference type="AlphaFoldDB" id="A0A0A9E9J7"/>
<proteinExistence type="predicted"/>
<organism evidence="1">
    <name type="scientific">Arundo donax</name>
    <name type="common">Giant reed</name>
    <name type="synonym">Donax arundinaceus</name>
    <dbReference type="NCBI Taxonomy" id="35708"/>
    <lineage>
        <taxon>Eukaryota</taxon>
        <taxon>Viridiplantae</taxon>
        <taxon>Streptophyta</taxon>
        <taxon>Embryophyta</taxon>
        <taxon>Tracheophyta</taxon>
        <taxon>Spermatophyta</taxon>
        <taxon>Magnoliopsida</taxon>
        <taxon>Liliopsida</taxon>
        <taxon>Poales</taxon>
        <taxon>Poaceae</taxon>
        <taxon>PACMAD clade</taxon>
        <taxon>Arundinoideae</taxon>
        <taxon>Arundineae</taxon>
        <taxon>Arundo</taxon>
    </lineage>
</organism>
<accession>A0A0A9E9J7</accession>
<evidence type="ECO:0000313" key="1">
    <source>
        <dbReference type="EMBL" id="JAD95693.1"/>
    </source>
</evidence>
<name>A0A0A9E9J7_ARUDO</name>
<reference evidence="1" key="2">
    <citation type="journal article" date="2015" name="Data Brief">
        <title>Shoot transcriptome of the giant reed, Arundo donax.</title>
        <authorList>
            <person name="Barrero R.A."/>
            <person name="Guerrero F.D."/>
            <person name="Moolhuijzen P."/>
            <person name="Goolsby J.A."/>
            <person name="Tidwell J."/>
            <person name="Bellgard S.E."/>
            <person name="Bellgard M.I."/>
        </authorList>
    </citation>
    <scope>NUCLEOTIDE SEQUENCE</scope>
    <source>
        <tissue evidence="1">Shoot tissue taken approximately 20 cm above the soil surface</tissue>
    </source>
</reference>
<protein>
    <submittedName>
        <fullName evidence="1">Uncharacterized protein</fullName>
    </submittedName>
</protein>
<sequence length="145" mass="16244">MDSIITSMSDICLVSCISKRCQQKGCYTIRKKIFRNKEENMQVQSYTLRAIEESLLLELIKDAHQLKSKHPSCKLAKSTMAKKYMGPISTLTCASVLIGRTPHFTNSIALQEKSVATGALQILFRICSLKNDLSMICLSCKHDTP</sequence>
<dbReference type="EMBL" id="GBRH01202202">
    <property type="protein sequence ID" value="JAD95693.1"/>
    <property type="molecule type" value="Transcribed_RNA"/>
</dbReference>
<reference evidence="1" key="1">
    <citation type="submission" date="2014-09" db="EMBL/GenBank/DDBJ databases">
        <authorList>
            <person name="Magalhaes I.L.F."/>
            <person name="Oliveira U."/>
            <person name="Santos F.R."/>
            <person name="Vidigal T.H.D.A."/>
            <person name="Brescovit A.D."/>
            <person name="Santos A.J."/>
        </authorList>
    </citation>
    <scope>NUCLEOTIDE SEQUENCE</scope>
    <source>
        <tissue evidence="1">Shoot tissue taken approximately 20 cm above the soil surface</tissue>
    </source>
</reference>